<feature type="domain" description="Peptidase S1" evidence="4">
    <location>
        <begin position="27"/>
        <end position="271"/>
    </location>
</feature>
<dbReference type="InterPro" id="IPR001314">
    <property type="entry name" value="Peptidase_S1A"/>
</dbReference>
<feature type="chain" id="PRO_5041233546" description="Peptidase S1 domain-containing protein" evidence="3">
    <location>
        <begin position="16"/>
        <end position="277"/>
    </location>
</feature>
<evidence type="ECO:0000256" key="3">
    <source>
        <dbReference type="SAM" id="SignalP"/>
    </source>
</evidence>
<dbReference type="InterPro" id="IPR009003">
    <property type="entry name" value="Peptidase_S1_PA"/>
</dbReference>
<proteinExistence type="inferred from homology"/>
<dbReference type="InterPro" id="IPR043504">
    <property type="entry name" value="Peptidase_S1_PA_chymotrypsin"/>
</dbReference>
<protein>
    <recommendedName>
        <fullName evidence="4">Peptidase S1 domain-containing protein</fullName>
    </recommendedName>
</protein>
<dbReference type="PROSITE" id="PS00135">
    <property type="entry name" value="TRYPSIN_SER"/>
    <property type="match status" value="1"/>
</dbReference>
<evidence type="ECO:0000259" key="4">
    <source>
        <dbReference type="PROSITE" id="PS50240"/>
    </source>
</evidence>
<dbReference type="CDD" id="cd00190">
    <property type="entry name" value="Tryp_SPc"/>
    <property type="match status" value="1"/>
</dbReference>
<dbReference type="Pfam" id="PF00089">
    <property type="entry name" value="Trypsin"/>
    <property type="match status" value="1"/>
</dbReference>
<keyword evidence="6" id="KW-1185">Reference proteome</keyword>
<dbReference type="PRINTS" id="PR00722">
    <property type="entry name" value="CHYMOTRYPSIN"/>
</dbReference>
<accession>A0AA39M2F7</accession>
<comment type="caution">
    <text evidence="5">The sequence shown here is derived from an EMBL/GenBank/DDBJ whole genome shotgun (WGS) entry which is preliminary data.</text>
</comment>
<dbReference type="PROSITE" id="PS50240">
    <property type="entry name" value="TRYPSIN_DOM"/>
    <property type="match status" value="1"/>
</dbReference>
<organism evidence="5 6">
    <name type="scientific">Steinernema hermaphroditum</name>
    <dbReference type="NCBI Taxonomy" id="289476"/>
    <lineage>
        <taxon>Eukaryota</taxon>
        <taxon>Metazoa</taxon>
        <taxon>Ecdysozoa</taxon>
        <taxon>Nematoda</taxon>
        <taxon>Chromadorea</taxon>
        <taxon>Rhabditida</taxon>
        <taxon>Tylenchina</taxon>
        <taxon>Panagrolaimomorpha</taxon>
        <taxon>Strongyloidoidea</taxon>
        <taxon>Steinernematidae</taxon>
        <taxon>Steinernema</taxon>
    </lineage>
</organism>
<dbReference type="AlphaFoldDB" id="A0AA39M2F7"/>
<dbReference type="Gene3D" id="2.40.10.10">
    <property type="entry name" value="Trypsin-like serine proteases"/>
    <property type="match status" value="1"/>
</dbReference>
<evidence type="ECO:0000256" key="2">
    <source>
        <dbReference type="ARBA" id="ARBA00024195"/>
    </source>
</evidence>
<feature type="signal peptide" evidence="3">
    <location>
        <begin position="1"/>
        <end position="15"/>
    </location>
</feature>
<evidence type="ECO:0000313" key="6">
    <source>
        <dbReference type="Proteomes" id="UP001175271"/>
    </source>
</evidence>
<gene>
    <name evidence="5" type="ORF">QR680_013398</name>
</gene>
<sequence>MKRLLLAAVLGVSIAAPLQKDVPSALIYDGQRVVAGQFPFFAWLQIPYKDGYVGFCGASVLGDRFLLTAFHCLLDIVEPPNEKLVAFLNITDRAERSSPSALTMQVAKVALHPQTEGDIESDIAVVELASSIPKSFLRPVKIARKDEDLVEVGKPVIAMGFGRTAFGKGNATLSQHLLYAQMRVVDKEVCNAAYIGEPGLEFPDTILCAGEGRRGHGMGDSGGPLVALKDGETIQVGVSSFEFPEQSDKDKYPGGFTRVAKFCDFIEATTRSAFRCS</sequence>
<name>A0AA39M2F7_9BILA</name>
<dbReference type="GO" id="GO:0006508">
    <property type="term" value="P:proteolysis"/>
    <property type="evidence" value="ECO:0007669"/>
    <property type="project" value="InterPro"/>
</dbReference>
<dbReference type="InterPro" id="IPR051487">
    <property type="entry name" value="Ser/Thr_Proteases_Immune/Dev"/>
</dbReference>
<dbReference type="EMBL" id="JAUCMV010000002">
    <property type="protein sequence ID" value="KAK0418145.1"/>
    <property type="molecule type" value="Genomic_DNA"/>
</dbReference>
<reference evidence="5" key="1">
    <citation type="submission" date="2023-06" db="EMBL/GenBank/DDBJ databases">
        <title>Genomic analysis of the entomopathogenic nematode Steinernema hermaphroditum.</title>
        <authorList>
            <person name="Schwarz E.M."/>
            <person name="Heppert J.K."/>
            <person name="Baniya A."/>
            <person name="Schwartz H.T."/>
            <person name="Tan C.-H."/>
            <person name="Antoshechkin I."/>
            <person name="Sternberg P.W."/>
            <person name="Goodrich-Blair H."/>
            <person name="Dillman A.R."/>
        </authorList>
    </citation>
    <scope>NUCLEOTIDE SEQUENCE</scope>
    <source>
        <strain evidence="5">PS9179</strain>
        <tissue evidence="5">Whole animal</tissue>
    </source>
</reference>
<dbReference type="GO" id="GO:0004252">
    <property type="term" value="F:serine-type endopeptidase activity"/>
    <property type="evidence" value="ECO:0007669"/>
    <property type="project" value="InterPro"/>
</dbReference>
<comment type="similarity">
    <text evidence="2">Belongs to the peptidase S1 family. CLIP subfamily.</text>
</comment>
<dbReference type="SUPFAM" id="SSF50494">
    <property type="entry name" value="Trypsin-like serine proteases"/>
    <property type="match status" value="1"/>
</dbReference>
<evidence type="ECO:0000313" key="5">
    <source>
        <dbReference type="EMBL" id="KAK0418145.1"/>
    </source>
</evidence>
<dbReference type="Proteomes" id="UP001175271">
    <property type="component" value="Unassembled WGS sequence"/>
</dbReference>
<evidence type="ECO:0000256" key="1">
    <source>
        <dbReference type="ARBA" id="ARBA00023157"/>
    </source>
</evidence>
<dbReference type="InterPro" id="IPR033116">
    <property type="entry name" value="TRYPSIN_SER"/>
</dbReference>
<keyword evidence="1" id="KW-1015">Disulfide bond</keyword>
<dbReference type="SMART" id="SM00020">
    <property type="entry name" value="Tryp_SPc"/>
    <property type="match status" value="1"/>
</dbReference>
<dbReference type="InterPro" id="IPR001254">
    <property type="entry name" value="Trypsin_dom"/>
</dbReference>
<keyword evidence="3" id="KW-0732">Signal</keyword>
<dbReference type="PANTHER" id="PTHR24256">
    <property type="entry name" value="TRYPTASE-RELATED"/>
    <property type="match status" value="1"/>
</dbReference>